<dbReference type="AlphaFoldDB" id="A0A5C3LL82"/>
<feature type="domain" description="Carboxylesterase type B" evidence="5">
    <location>
        <begin position="37"/>
        <end position="514"/>
    </location>
</feature>
<evidence type="ECO:0000313" key="6">
    <source>
        <dbReference type="EMBL" id="TFK33465.1"/>
    </source>
</evidence>
<protein>
    <recommendedName>
        <fullName evidence="4">Carboxylic ester hydrolase</fullName>
        <ecNumber evidence="4">3.1.1.-</ecNumber>
    </recommendedName>
</protein>
<dbReference type="InterPro" id="IPR019826">
    <property type="entry name" value="Carboxylesterase_B_AS"/>
</dbReference>
<dbReference type="InterPro" id="IPR002168">
    <property type="entry name" value="Lipase_GDXG_HIS_AS"/>
</dbReference>
<evidence type="ECO:0000313" key="7">
    <source>
        <dbReference type="Proteomes" id="UP000308652"/>
    </source>
</evidence>
<dbReference type="EMBL" id="ML213648">
    <property type="protein sequence ID" value="TFK33465.1"/>
    <property type="molecule type" value="Genomic_DNA"/>
</dbReference>
<organism evidence="6 7">
    <name type="scientific">Crucibulum laeve</name>
    <dbReference type="NCBI Taxonomy" id="68775"/>
    <lineage>
        <taxon>Eukaryota</taxon>
        <taxon>Fungi</taxon>
        <taxon>Dikarya</taxon>
        <taxon>Basidiomycota</taxon>
        <taxon>Agaricomycotina</taxon>
        <taxon>Agaricomycetes</taxon>
        <taxon>Agaricomycetidae</taxon>
        <taxon>Agaricales</taxon>
        <taxon>Agaricineae</taxon>
        <taxon>Nidulariaceae</taxon>
        <taxon>Crucibulum</taxon>
    </lineage>
</organism>
<dbReference type="InterPro" id="IPR050309">
    <property type="entry name" value="Type-B_Carboxylest/Lipase"/>
</dbReference>
<dbReference type="Pfam" id="PF00135">
    <property type="entry name" value="COesterase"/>
    <property type="match status" value="1"/>
</dbReference>
<feature type="signal peptide" evidence="4">
    <location>
        <begin position="1"/>
        <end position="20"/>
    </location>
</feature>
<evidence type="ECO:0000256" key="2">
    <source>
        <dbReference type="ARBA" id="ARBA00010515"/>
    </source>
</evidence>
<dbReference type="PROSITE" id="PS00122">
    <property type="entry name" value="CARBOXYLESTERASE_B_1"/>
    <property type="match status" value="1"/>
</dbReference>
<keyword evidence="7" id="KW-1185">Reference proteome</keyword>
<reference evidence="6 7" key="1">
    <citation type="journal article" date="2019" name="Nat. Ecol. Evol.">
        <title>Megaphylogeny resolves global patterns of mushroom evolution.</title>
        <authorList>
            <person name="Varga T."/>
            <person name="Krizsan K."/>
            <person name="Foldi C."/>
            <person name="Dima B."/>
            <person name="Sanchez-Garcia M."/>
            <person name="Sanchez-Ramirez S."/>
            <person name="Szollosi G.J."/>
            <person name="Szarkandi J.G."/>
            <person name="Papp V."/>
            <person name="Albert L."/>
            <person name="Andreopoulos W."/>
            <person name="Angelini C."/>
            <person name="Antonin V."/>
            <person name="Barry K.W."/>
            <person name="Bougher N.L."/>
            <person name="Buchanan P."/>
            <person name="Buyck B."/>
            <person name="Bense V."/>
            <person name="Catcheside P."/>
            <person name="Chovatia M."/>
            <person name="Cooper J."/>
            <person name="Damon W."/>
            <person name="Desjardin D."/>
            <person name="Finy P."/>
            <person name="Geml J."/>
            <person name="Haridas S."/>
            <person name="Hughes K."/>
            <person name="Justo A."/>
            <person name="Karasinski D."/>
            <person name="Kautmanova I."/>
            <person name="Kiss B."/>
            <person name="Kocsube S."/>
            <person name="Kotiranta H."/>
            <person name="LaButti K.M."/>
            <person name="Lechner B.E."/>
            <person name="Liimatainen K."/>
            <person name="Lipzen A."/>
            <person name="Lukacs Z."/>
            <person name="Mihaltcheva S."/>
            <person name="Morgado L.N."/>
            <person name="Niskanen T."/>
            <person name="Noordeloos M.E."/>
            <person name="Ohm R.A."/>
            <person name="Ortiz-Santana B."/>
            <person name="Ovrebo C."/>
            <person name="Racz N."/>
            <person name="Riley R."/>
            <person name="Savchenko A."/>
            <person name="Shiryaev A."/>
            <person name="Soop K."/>
            <person name="Spirin V."/>
            <person name="Szebenyi C."/>
            <person name="Tomsovsky M."/>
            <person name="Tulloss R.E."/>
            <person name="Uehling J."/>
            <person name="Grigoriev I.V."/>
            <person name="Vagvolgyi C."/>
            <person name="Papp T."/>
            <person name="Martin F.M."/>
            <person name="Miettinen O."/>
            <person name="Hibbett D.S."/>
            <person name="Nagy L.G."/>
        </authorList>
    </citation>
    <scope>NUCLEOTIDE SEQUENCE [LARGE SCALE GENOMIC DNA]</scope>
    <source>
        <strain evidence="6 7">CBS 166.37</strain>
    </source>
</reference>
<dbReference type="InterPro" id="IPR002018">
    <property type="entry name" value="CarbesteraseB"/>
</dbReference>
<dbReference type="SUPFAM" id="SSF53474">
    <property type="entry name" value="alpha/beta-Hydrolases"/>
    <property type="match status" value="1"/>
</dbReference>
<sequence length="548" mass="59827">MLASTVLALLLQSIVSAANAIKPPGSNIVDTGYARYLGNHTFPNAVAYLGIPYAEPPLGELRFRAPVPLNETRISVDANGRVVDARSYAQPCIQASSLQGDAGGAGSEDCLKVNVYAPVGVKKGDKLPVLVYFHGGGYFFGNPATYPMDHWVNQTPNVVLITVAYRLAAFGFLSVPEFRDSSNGDFNAGLLDEIEALKWVQKNVASFGGDPKKVTINGESAGGTFVELHLVIKQSKGLFSSGIAQSVYRTPLPTPEQNKPMFEYFANAVGCGTGPVALQLACLRKADISSIARAQDAVNSPAFNGSEYKAFRVVVDGKYITDYPTKLIQAGQFTKVPLIVGSTTNETVPILPTFDITEALTTYFPALPEADVKDIAKEYAPEDFASDLLRNQTVIGDSELRCARTIMGTAMDNHGVKTWTYRYNQRNPTQDPSLGVTHESENWFLFRGTNRGFNGTTTFSPMNPVEISFAEEMIAYWISFVRAGNPNTFKLKRSPTWPRYTLNNRTRIVLQQSPVNSTTITGSFLEKETTTEVRRCEVVASKVEGQEC</sequence>
<evidence type="ECO:0000256" key="1">
    <source>
        <dbReference type="ARBA" id="ARBA00005964"/>
    </source>
</evidence>
<proteinExistence type="inferred from homology"/>
<dbReference type="InterPro" id="IPR029058">
    <property type="entry name" value="AB_hydrolase_fold"/>
</dbReference>
<name>A0A5C3LL82_9AGAR</name>
<dbReference type="Gene3D" id="3.40.50.1820">
    <property type="entry name" value="alpha/beta hydrolase"/>
    <property type="match status" value="1"/>
</dbReference>
<keyword evidence="4" id="KW-0732">Signal</keyword>
<dbReference type="PROSITE" id="PS01173">
    <property type="entry name" value="LIPASE_GDXG_HIS"/>
    <property type="match status" value="1"/>
</dbReference>
<dbReference type="EC" id="3.1.1.-" evidence="4"/>
<dbReference type="STRING" id="68775.A0A5C3LL82"/>
<keyword evidence="3 4" id="KW-0378">Hydrolase</keyword>
<comment type="similarity">
    <text evidence="2">Belongs to the 'GDXG' lipolytic enzyme family.</text>
</comment>
<dbReference type="PANTHER" id="PTHR11559">
    <property type="entry name" value="CARBOXYLESTERASE"/>
    <property type="match status" value="1"/>
</dbReference>
<evidence type="ECO:0000256" key="4">
    <source>
        <dbReference type="RuleBase" id="RU361235"/>
    </source>
</evidence>
<gene>
    <name evidence="6" type="ORF">BDQ12DRAFT_738782</name>
</gene>
<comment type="similarity">
    <text evidence="1 4">Belongs to the type-B carboxylesterase/lipase family.</text>
</comment>
<accession>A0A5C3LL82</accession>
<dbReference type="OrthoDB" id="408631at2759"/>
<evidence type="ECO:0000259" key="5">
    <source>
        <dbReference type="Pfam" id="PF00135"/>
    </source>
</evidence>
<dbReference type="Proteomes" id="UP000308652">
    <property type="component" value="Unassembled WGS sequence"/>
</dbReference>
<feature type="chain" id="PRO_5023027809" description="Carboxylic ester hydrolase" evidence="4">
    <location>
        <begin position="21"/>
        <end position="548"/>
    </location>
</feature>
<evidence type="ECO:0000256" key="3">
    <source>
        <dbReference type="ARBA" id="ARBA00022801"/>
    </source>
</evidence>
<dbReference type="GO" id="GO:0016787">
    <property type="term" value="F:hydrolase activity"/>
    <property type="evidence" value="ECO:0007669"/>
    <property type="project" value="UniProtKB-KW"/>
</dbReference>